<evidence type="ECO:0000313" key="1">
    <source>
        <dbReference type="EMBL" id="CAD5228305.1"/>
    </source>
</evidence>
<proteinExistence type="predicted"/>
<keyword evidence="4" id="KW-1185">Reference proteome</keyword>
<evidence type="ECO:0000313" key="2">
    <source>
        <dbReference type="EMBL" id="CAG9118859.1"/>
    </source>
</evidence>
<evidence type="ECO:0000313" key="4">
    <source>
        <dbReference type="Proteomes" id="UP000659654"/>
    </source>
</evidence>
<accession>A0A1I7RIL0</accession>
<gene>
    <name evidence="1" type="ORF">BXYJ_LOCUS10378</name>
</gene>
<dbReference type="Proteomes" id="UP000659654">
    <property type="component" value="Unassembled WGS sequence"/>
</dbReference>
<reference evidence="2" key="2">
    <citation type="submission" date="2020-08" db="EMBL/GenBank/DDBJ databases">
        <authorList>
            <person name="Kikuchi T."/>
        </authorList>
    </citation>
    <scope>NUCLEOTIDE SEQUENCE</scope>
    <source>
        <strain evidence="1">Ka4C1</strain>
    </source>
</reference>
<dbReference type="Proteomes" id="UP000095284">
    <property type="component" value="Unplaced"/>
</dbReference>
<dbReference type="EMBL" id="CAJFCV020000004">
    <property type="protein sequence ID" value="CAG9118859.1"/>
    <property type="molecule type" value="Genomic_DNA"/>
</dbReference>
<sequence length="102" mass="11415">MVLYHICSALPSPMDPINFPIANAADLKNALFKMRTLPLGGMDKRRQSAKSYLVGDRDDFNASRMQSSLVVYTKKCTAVISFYKGKEGIPGQIRPKYGRDEN</sequence>
<dbReference type="Proteomes" id="UP000582659">
    <property type="component" value="Unassembled WGS sequence"/>
</dbReference>
<protein>
    <submittedName>
        <fullName evidence="1">(pine wood nematode) hypothetical protein</fullName>
    </submittedName>
</protein>
<name>A0A1I7RIL0_BURXY</name>
<dbReference type="AlphaFoldDB" id="A0A1I7RIL0"/>
<organism evidence="3 5">
    <name type="scientific">Bursaphelenchus xylophilus</name>
    <name type="common">Pinewood nematode worm</name>
    <name type="synonym">Aphelenchoides xylophilus</name>
    <dbReference type="NCBI Taxonomy" id="6326"/>
    <lineage>
        <taxon>Eukaryota</taxon>
        <taxon>Metazoa</taxon>
        <taxon>Ecdysozoa</taxon>
        <taxon>Nematoda</taxon>
        <taxon>Chromadorea</taxon>
        <taxon>Rhabditida</taxon>
        <taxon>Tylenchina</taxon>
        <taxon>Tylenchomorpha</taxon>
        <taxon>Aphelenchoidea</taxon>
        <taxon>Aphelenchoididae</taxon>
        <taxon>Bursaphelenchus</taxon>
    </lineage>
</organism>
<dbReference type="WBParaSite" id="BXY_0054200.1">
    <property type="protein sequence ID" value="BXY_0054200.1"/>
    <property type="gene ID" value="BXY_0054200"/>
</dbReference>
<evidence type="ECO:0000313" key="3">
    <source>
        <dbReference type="Proteomes" id="UP000095284"/>
    </source>
</evidence>
<reference evidence="5" key="1">
    <citation type="submission" date="2016-11" db="UniProtKB">
        <authorList>
            <consortium name="WormBaseParasite"/>
        </authorList>
    </citation>
    <scope>IDENTIFICATION</scope>
</reference>
<evidence type="ECO:0000313" key="5">
    <source>
        <dbReference type="WBParaSite" id="BXY_0054200.1"/>
    </source>
</evidence>
<dbReference type="EMBL" id="CAJFDI010000004">
    <property type="protein sequence ID" value="CAD5228305.1"/>
    <property type="molecule type" value="Genomic_DNA"/>
</dbReference>